<keyword evidence="3" id="KW-0808">Transferase</keyword>
<dbReference type="AlphaFoldDB" id="A0ABD5Z4A9"/>
<gene>
    <name evidence="3" type="ORF">ACFQJ9_11765</name>
</gene>
<comment type="caution">
    <text evidence="3">The sequence shown here is derived from an EMBL/GenBank/DDBJ whole genome shotgun (WGS) entry which is preliminary data.</text>
</comment>
<reference evidence="3 4" key="1">
    <citation type="journal article" date="2019" name="Int. J. Syst. Evol. Microbiol.">
        <title>The Global Catalogue of Microorganisms (GCM) 10K type strain sequencing project: providing services to taxonomists for standard genome sequencing and annotation.</title>
        <authorList>
            <consortium name="The Broad Institute Genomics Platform"/>
            <consortium name="The Broad Institute Genome Sequencing Center for Infectious Disease"/>
            <person name="Wu L."/>
            <person name="Ma J."/>
        </authorList>
    </citation>
    <scope>NUCLEOTIDE SEQUENCE [LARGE SCALE GENOMIC DNA]</scope>
    <source>
        <strain evidence="3 4">XZGYJ-43</strain>
    </source>
</reference>
<dbReference type="InterPro" id="IPR000182">
    <property type="entry name" value="GNAT_dom"/>
</dbReference>
<feature type="region of interest" description="Disordered" evidence="1">
    <location>
        <begin position="156"/>
        <end position="188"/>
    </location>
</feature>
<feature type="compositionally biased region" description="Acidic residues" evidence="1">
    <location>
        <begin position="161"/>
        <end position="175"/>
    </location>
</feature>
<evidence type="ECO:0000256" key="1">
    <source>
        <dbReference type="SAM" id="MobiDB-lite"/>
    </source>
</evidence>
<dbReference type="EMBL" id="JBHTAR010000011">
    <property type="protein sequence ID" value="MFC7200077.1"/>
    <property type="molecule type" value="Genomic_DNA"/>
</dbReference>
<evidence type="ECO:0000259" key="2">
    <source>
        <dbReference type="PROSITE" id="PS51186"/>
    </source>
</evidence>
<dbReference type="Gene3D" id="3.40.630.30">
    <property type="match status" value="1"/>
</dbReference>
<keyword evidence="4" id="KW-1185">Reference proteome</keyword>
<dbReference type="Pfam" id="PF00583">
    <property type="entry name" value="Acetyltransf_1"/>
    <property type="match status" value="1"/>
</dbReference>
<dbReference type="EC" id="2.3.-.-" evidence="3"/>
<dbReference type="GO" id="GO:0016746">
    <property type="term" value="F:acyltransferase activity"/>
    <property type="evidence" value="ECO:0007669"/>
    <property type="project" value="UniProtKB-KW"/>
</dbReference>
<sequence length="188" mass="21341">MYVRDAKKREEVWLLDRFEEFGFEDPAFRSRDYVFAVDEDTGEKAGFGRLRIHTEGGESVCEITNIGVLDEWRGQGVGAHVVEALVDDAEEEGLDVVYSLTEEPDYLEQFGFERVDEADLPEKLRDRLDEERAIADGGVTPVRVAVDEFAIPRDLRGRFEGEDEGEQETAEDFGIDAESATYKYDTGR</sequence>
<evidence type="ECO:0000313" key="4">
    <source>
        <dbReference type="Proteomes" id="UP001596447"/>
    </source>
</evidence>
<dbReference type="RefSeq" id="WP_279529996.1">
    <property type="nucleotide sequence ID" value="NZ_CP122312.1"/>
</dbReference>
<proteinExistence type="predicted"/>
<organism evidence="3 4">
    <name type="scientific">Halospeciosus flavus</name>
    <dbReference type="NCBI Taxonomy" id="3032283"/>
    <lineage>
        <taxon>Archaea</taxon>
        <taxon>Methanobacteriati</taxon>
        <taxon>Methanobacteriota</taxon>
        <taxon>Stenosarchaea group</taxon>
        <taxon>Halobacteria</taxon>
        <taxon>Halobacteriales</taxon>
        <taxon>Halobacteriaceae</taxon>
        <taxon>Halospeciosus</taxon>
    </lineage>
</organism>
<evidence type="ECO:0000313" key="3">
    <source>
        <dbReference type="EMBL" id="MFC7200077.1"/>
    </source>
</evidence>
<protein>
    <submittedName>
        <fullName evidence="3">GNAT family N-acetyltransferase</fullName>
        <ecNumber evidence="3">2.3.-.-</ecNumber>
    </submittedName>
</protein>
<keyword evidence="3" id="KW-0012">Acyltransferase</keyword>
<dbReference type="Proteomes" id="UP001596447">
    <property type="component" value="Unassembled WGS sequence"/>
</dbReference>
<dbReference type="CDD" id="cd04301">
    <property type="entry name" value="NAT_SF"/>
    <property type="match status" value="1"/>
</dbReference>
<dbReference type="PROSITE" id="PS51186">
    <property type="entry name" value="GNAT"/>
    <property type="match status" value="1"/>
</dbReference>
<name>A0ABD5Z4A9_9EURY</name>
<dbReference type="SUPFAM" id="SSF55729">
    <property type="entry name" value="Acyl-CoA N-acyltransferases (Nat)"/>
    <property type="match status" value="1"/>
</dbReference>
<feature type="domain" description="N-acetyltransferase" evidence="2">
    <location>
        <begin position="1"/>
        <end position="135"/>
    </location>
</feature>
<accession>A0ABD5Z4A9</accession>
<dbReference type="InterPro" id="IPR016181">
    <property type="entry name" value="Acyl_CoA_acyltransferase"/>
</dbReference>